<keyword evidence="3" id="KW-0479">Metal-binding</keyword>
<dbReference type="PROSITE" id="PS51695">
    <property type="entry name" value="SEDOLISIN"/>
    <property type="match status" value="1"/>
</dbReference>
<dbReference type="Pfam" id="PF09286">
    <property type="entry name" value="Pro-kuma_activ"/>
    <property type="match status" value="1"/>
</dbReference>
<feature type="domain" description="Peptidase S53" evidence="10">
    <location>
        <begin position="219"/>
        <end position="551"/>
    </location>
</feature>
<dbReference type="InterPro" id="IPR050819">
    <property type="entry name" value="Tripeptidyl-peptidase_I"/>
</dbReference>
<evidence type="ECO:0000259" key="10">
    <source>
        <dbReference type="PROSITE" id="PS51695"/>
    </source>
</evidence>
<accession>A0ABS5L6M9</accession>
<dbReference type="InterPro" id="IPR030400">
    <property type="entry name" value="Sedolisin_dom"/>
</dbReference>
<evidence type="ECO:0000256" key="9">
    <source>
        <dbReference type="SAM" id="SignalP"/>
    </source>
</evidence>
<dbReference type="PANTHER" id="PTHR14218">
    <property type="entry name" value="PROTEASE S8 TRIPEPTIDYL PEPTIDASE I CLN2"/>
    <property type="match status" value="1"/>
</dbReference>
<keyword evidence="12" id="KW-1185">Reference proteome</keyword>
<feature type="chain" id="PRO_5046503749" evidence="9">
    <location>
        <begin position="35"/>
        <end position="551"/>
    </location>
</feature>
<dbReference type="InterPro" id="IPR015366">
    <property type="entry name" value="S53_propep"/>
</dbReference>
<dbReference type="CDD" id="cd04056">
    <property type="entry name" value="Peptidases_S53"/>
    <property type="match status" value="1"/>
</dbReference>
<evidence type="ECO:0000256" key="7">
    <source>
        <dbReference type="ARBA" id="ARBA00023145"/>
    </source>
</evidence>
<feature type="compositionally biased region" description="Polar residues" evidence="8">
    <location>
        <begin position="423"/>
        <end position="437"/>
    </location>
</feature>
<keyword evidence="4" id="KW-0378">Hydrolase</keyword>
<dbReference type="PANTHER" id="PTHR14218:SF15">
    <property type="entry name" value="TRIPEPTIDYL-PEPTIDASE 1"/>
    <property type="match status" value="1"/>
</dbReference>
<evidence type="ECO:0000256" key="3">
    <source>
        <dbReference type="ARBA" id="ARBA00022723"/>
    </source>
</evidence>
<evidence type="ECO:0000313" key="12">
    <source>
        <dbReference type="Proteomes" id="UP000730482"/>
    </source>
</evidence>
<dbReference type="Gene3D" id="3.40.50.200">
    <property type="entry name" value="Peptidase S8/S53 domain"/>
    <property type="match status" value="1"/>
</dbReference>
<dbReference type="RefSeq" id="WP_212021056.1">
    <property type="nucleotide sequence ID" value="NZ_JAAFYZ010000306.1"/>
</dbReference>
<evidence type="ECO:0000256" key="2">
    <source>
        <dbReference type="ARBA" id="ARBA00022670"/>
    </source>
</evidence>
<keyword evidence="5" id="KW-0720">Serine protease</keyword>
<evidence type="ECO:0000256" key="1">
    <source>
        <dbReference type="ARBA" id="ARBA00001913"/>
    </source>
</evidence>
<name>A0ABS5L6M9_9ACTN</name>
<gene>
    <name evidence="11" type="ORF">KGQ19_44745</name>
</gene>
<reference evidence="11 12" key="1">
    <citation type="submission" date="2020-02" db="EMBL/GenBank/DDBJ databases">
        <title>Acidophilic actinobacteria isolated from forest soil.</title>
        <authorList>
            <person name="Golinska P."/>
        </authorList>
    </citation>
    <scope>NUCLEOTIDE SEQUENCE [LARGE SCALE GENOMIC DNA]</scope>
    <source>
        <strain evidence="11 12">NL8</strain>
    </source>
</reference>
<comment type="cofactor">
    <cofactor evidence="1">
        <name>Ca(2+)</name>
        <dbReference type="ChEBI" id="CHEBI:29108"/>
    </cofactor>
</comment>
<dbReference type="InterPro" id="IPR036852">
    <property type="entry name" value="Peptidase_S8/S53_dom_sf"/>
</dbReference>
<keyword evidence="9" id="KW-0732">Signal</keyword>
<protein>
    <submittedName>
        <fullName evidence="11">S8/S53 family peptidase</fullName>
    </submittedName>
</protein>
<keyword evidence="2" id="KW-0645">Protease</keyword>
<evidence type="ECO:0000313" key="11">
    <source>
        <dbReference type="EMBL" id="MBS2553986.1"/>
    </source>
</evidence>
<keyword evidence="6" id="KW-0106">Calcium</keyword>
<evidence type="ECO:0000256" key="6">
    <source>
        <dbReference type="ARBA" id="ARBA00022837"/>
    </source>
</evidence>
<comment type="caution">
    <text evidence="11">The sequence shown here is derived from an EMBL/GenBank/DDBJ whole genome shotgun (WGS) entry which is preliminary data.</text>
</comment>
<organism evidence="11 12">
    <name type="scientific">Catenulispora pinistramenti</name>
    <dbReference type="NCBI Taxonomy" id="2705254"/>
    <lineage>
        <taxon>Bacteria</taxon>
        <taxon>Bacillati</taxon>
        <taxon>Actinomycetota</taxon>
        <taxon>Actinomycetes</taxon>
        <taxon>Catenulisporales</taxon>
        <taxon>Catenulisporaceae</taxon>
        <taxon>Catenulispora</taxon>
    </lineage>
</organism>
<dbReference type="EMBL" id="JAAFYZ010000306">
    <property type="protein sequence ID" value="MBS2553986.1"/>
    <property type="molecule type" value="Genomic_DNA"/>
</dbReference>
<evidence type="ECO:0000256" key="5">
    <source>
        <dbReference type="ARBA" id="ARBA00022825"/>
    </source>
</evidence>
<feature type="region of interest" description="Disordered" evidence="8">
    <location>
        <begin position="405"/>
        <end position="441"/>
    </location>
</feature>
<evidence type="ECO:0000256" key="4">
    <source>
        <dbReference type="ARBA" id="ARBA00022801"/>
    </source>
</evidence>
<dbReference type="SUPFAM" id="SSF54897">
    <property type="entry name" value="Protease propeptides/inhibitors"/>
    <property type="match status" value="1"/>
</dbReference>
<keyword evidence="7" id="KW-0865">Zymogen</keyword>
<evidence type="ECO:0000256" key="8">
    <source>
        <dbReference type="SAM" id="MobiDB-lite"/>
    </source>
</evidence>
<proteinExistence type="predicted"/>
<dbReference type="SMART" id="SM00944">
    <property type="entry name" value="Pro-kuma_activ"/>
    <property type="match status" value="1"/>
</dbReference>
<dbReference type="Proteomes" id="UP000730482">
    <property type="component" value="Unassembled WGS sequence"/>
</dbReference>
<dbReference type="CDD" id="cd11377">
    <property type="entry name" value="Pro-peptidase_S53"/>
    <property type="match status" value="1"/>
</dbReference>
<dbReference type="SUPFAM" id="SSF52743">
    <property type="entry name" value="Subtilisin-like"/>
    <property type="match status" value="1"/>
</dbReference>
<feature type="compositionally biased region" description="Polar residues" evidence="8">
    <location>
        <begin position="405"/>
        <end position="415"/>
    </location>
</feature>
<feature type="signal peptide" evidence="9">
    <location>
        <begin position="1"/>
        <end position="34"/>
    </location>
</feature>
<sequence length="551" mass="56044">MPVNSSVNRRIRRTLGVLAAPLPVFVLALPVAHAAAPAGAASARTALAGTAAPHLAAGAVRTGAVAADTPITLQISLTPRNQAGLDAFLRAVSDPASPQYKHYLTVTQYAQNYGATDAQVSALTTYLRGQGLTVGALTANHQTLAVSGTAAQAEKAFGVQLGTWHADGRDVFANTAAPTLPSDIASIVSSVAGLSNASQRTPNYHVQSQSQAAPHAGTVLTPTKARGGYNLTSPLAAGDNGSGQTIGLVEFSAYSASAVAAYNSKYSLGAAAATVVNVAGGTTDTSGSVEDELDIEVDNALAPKANVKVYEAPNSDAGEVALYAALVSADVPVISSSWGEPENQENNLTSDDADFKEAAAQGQSVFAASGDSGAKDDGSTLSVDYPASDPYVSGVGGTNLTVSSSNAWSSETGWSDSGGGQSDKWTTPAFQAPVNTSGHREVPDVSAAGGDSSPWYIDADGSWTDVWGTSAAAPNWAAFVADYNTAAGKAGKAKFGYANSFIYTVARSSSYNTDFHDIKSGNNGGYSAGTGYDEVTGWGSYNAAKFIANKL</sequence>